<gene>
    <name evidence="1" type="ORF">PTT_08125</name>
</gene>
<protein>
    <recommendedName>
        <fullName evidence="3">F-box domain-containing protein</fullName>
    </recommendedName>
</protein>
<name>E3RJ39_PYRTT</name>
<keyword evidence="2" id="KW-1185">Reference proteome</keyword>
<dbReference type="AlphaFoldDB" id="E3RJ39"/>
<organism evidence="2">
    <name type="scientific">Pyrenophora teres f. teres (strain 0-1)</name>
    <name type="common">Barley net blotch fungus</name>
    <name type="synonym">Drechslera teres f. teres</name>
    <dbReference type="NCBI Taxonomy" id="861557"/>
    <lineage>
        <taxon>Eukaryota</taxon>
        <taxon>Fungi</taxon>
        <taxon>Dikarya</taxon>
        <taxon>Ascomycota</taxon>
        <taxon>Pezizomycotina</taxon>
        <taxon>Dothideomycetes</taxon>
        <taxon>Pleosporomycetidae</taxon>
        <taxon>Pleosporales</taxon>
        <taxon>Pleosporineae</taxon>
        <taxon>Pleosporaceae</taxon>
        <taxon>Pyrenophora</taxon>
    </lineage>
</organism>
<sequence>MSTSLNTRYLSVAGGIMPPPSETSILGTLPLELLLIVFKNIHSNRDRRNVCLVNKHCQGQMTPLLWKSISPDFQHVTPQSLAAFFNPNGNILKHVKEFTIYEDERVTVNHRLLQRFLLSLPENQLKSLSLSSNRGMTYDQLRIVLHRQRAIETLRVPVFESTHDFPLSGTPWVGEHIRKLQSLEINLRRESFDMDLTTYRYLVASAPDLKSLQIRTHAHLRLTTEHFHNIRVNNMTLSTPSTEILTKLEHLSLSFLDFAETKEFLPEIDFLKLNSLRLNHCTNLGYFFRMLLPRFKRGLSRLEILEIERTNFKDNLNPEEVLEESEIINEFLESFQGLKELYIVYHYALQFENGGAREAHAIRAHASTLEVLCAGSARVIHCFDNLSLTGILTECAKLKQLGLTLFTDWKLFNLHHNRNLDDLSGHSGLISTAGGAERLKIIAKHANIQTLRILDCIFTFQDGDLTTYPLAGRTPERMTRAASAWTKDWARNMIKYLKKRGSNIRVLAVYPHRICGPNYPKSRDLLVDADGQLFPRYTYDVKVDYDHYTDLIL</sequence>
<evidence type="ECO:0000313" key="1">
    <source>
        <dbReference type="EMBL" id="EFQ94264.1"/>
    </source>
</evidence>
<dbReference type="Proteomes" id="UP000001067">
    <property type="component" value="Unassembled WGS sequence"/>
</dbReference>
<proteinExistence type="predicted"/>
<reference evidence="1 2" key="1">
    <citation type="journal article" date="2010" name="Genome Biol.">
        <title>A first genome assembly of the barley fungal pathogen Pyrenophora teres f. teres.</title>
        <authorList>
            <person name="Ellwood S.R."/>
            <person name="Liu Z."/>
            <person name="Syme R.A."/>
            <person name="Lai Z."/>
            <person name="Hane J.K."/>
            <person name="Keiper F."/>
            <person name="Moffat C.S."/>
            <person name="Oliver R.P."/>
            <person name="Friesen T.L."/>
        </authorList>
    </citation>
    <scope>NUCLEOTIDE SEQUENCE [LARGE SCALE GENOMIC DNA]</scope>
    <source>
        <strain evidence="1 2">0-1</strain>
    </source>
</reference>
<dbReference type="HOGENOM" id="CLU_492689_0_0_1"/>
<evidence type="ECO:0000313" key="2">
    <source>
        <dbReference type="Proteomes" id="UP000001067"/>
    </source>
</evidence>
<dbReference type="InterPro" id="IPR032675">
    <property type="entry name" value="LRR_dom_sf"/>
</dbReference>
<dbReference type="KEGG" id="pte:PTT_08125"/>
<dbReference type="SUPFAM" id="SSF52047">
    <property type="entry name" value="RNI-like"/>
    <property type="match status" value="1"/>
</dbReference>
<accession>E3RJ39</accession>
<evidence type="ECO:0008006" key="3">
    <source>
        <dbReference type="Google" id="ProtNLM"/>
    </source>
</evidence>
<dbReference type="EMBL" id="GL533430">
    <property type="protein sequence ID" value="EFQ94264.1"/>
    <property type="molecule type" value="Genomic_DNA"/>
</dbReference>
<dbReference type="OrthoDB" id="3791801at2759"/>
<dbReference type="Gene3D" id="3.80.10.10">
    <property type="entry name" value="Ribonuclease Inhibitor"/>
    <property type="match status" value="1"/>
</dbReference>